<reference evidence="2 4" key="1">
    <citation type="journal article" date="2011" name="Nature">
        <title>The Medicago genome provides insight into the evolution of rhizobial symbioses.</title>
        <authorList>
            <person name="Young N.D."/>
            <person name="Debelle F."/>
            <person name="Oldroyd G.E."/>
            <person name="Geurts R."/>
            <person name="Cannon S.B."/>
            <person name="Udvardi M.K."/>
            <person name="Benedito V.A."/>
            <person name="Mayer K.F."/>
            <person name="Gouzy J."/>
            <person name="Schoof H."/>
            <person name="Van de Peer Y."/>
            <person name="Proost S."/>
            <person name="Cook D.R."/>
            <person name="Meyers B.C."/>
            <person name="Spannagl M."/>
            <person name="Cheung F."/>
            <person name="De Mita S."/>
            <person name="Krishnakumar V."/>
            <person name="Gundlach H."/>
            <person name="Zhou S."/>
            <person name="Mudge J."/>
            <person name="Bharti A.K."/>
            <person name="Murray J.D."/>
            <person name="Naoumkina M.A."/>
            <person name="Rosen B."/>
            <person name="Silverstein K.A."/>
            <person name="Tang H."/>
            <person name="Rombauts S."/>
            <person name="Zhao P.X."/>
            <person name="Zhou P."/>
            <person name="Barbe V."/>
            <person name="Bardou P."/>
            <person name="Bechner M."/>
            <person name="Bellec A."/>
            <person name="Berger A."/>
            <person name="Berges H."/>
            <person name="Bidwell S."/>
            <person name="Bisseling T."/>
            <person name="Choisne N."/>
            <person name="Couloux A."/>
            <person name="Denny R."/>
            <person name="Deshpande S."/>
            <person name="Dai X."/>
            <person name="Doyle J.J."/>
            <person name="Dudez A.M."/>
            <person name="Farmer A.D."/>
            <person name="Fouteau S."/>
            <person name="Franken C."/>
            <person name="Gibelin C."/>
            <person name="Gish J."/>
            <person name="Goldstein S."/>
            <person name="Gonzalez A.J."/>
            <person name="Green P.J."/>
            <person name="Hallab A."/>
            <person name="Hartog M."/>
            <person name="Hua A."/>
            <person name="Humphray S.J."/>
            <person name="Jeong D.H."/>
            <person name="Jing Y."/>
            <person name="Jocker A."/>
            <person name="Kenton S.M."/>
            <person name="Kim D.J."/>
            <person name="Klee K."/>
            <person name="Lai H."/>
            <person name="Lang C."/>
            <person name="Lin S."/>
            <person name="Macmil S.L."/>
            <person name="Magdelenat G."/>
            <person name="Matthews L."/>
            <person name="McCorrison J."/>
            <person name="Monaghan E.L."/>
            <person name="Mun J.H."/>
            <person name="Najar F.Z."/>
            <person name="Nicholson C."/>
            <person name="Noirot C."/>
            <person name="O'Bleness M."/>
            <person name="Paule C.R."/>
            <person name="Poulain J."/>
            <person name="Prion F."/>
            <person name="Qin B."/>
            <person name="Qu C."/>
            <person name="Retzel E.F."/>
            <person name="Riddle C."/>
            <person name="Sallet E."/>
            <person name="Samain S."/>
            <person name="Samson N."/>
            <person name="Sanders I."/>
            <person name="Saurat O."/>
            <person name="Scarpelli C."/>
            <person name="Schiex T."/>
            <person name="Segurens B."/>
            <person name="Severin A.J."/>
            <person name="Sherrier D.J."/>
            <person name="Shi R."/>
            <person name="Sims S."/>
            <person name="Singer S.R."/>
            <person name="Sinharoy S."/>
            <person name="Sterck L."/>
            <person name="Viollet A."/>
            <person name="Wang B.B."/>
            <person name="Wang K."/>
            <person name="Wang M."/>
            <person name="Wang X."/>
            <person name="Warfsmann J."/>
            <person name="Weissenbach J."/>
            <person name="White D.D."/>
            <person name="White J.D."/>
            <person name="Wiley G.B."/>
            <person name="Wincker P."/>
            <person name="Xing Y."/>
            <person name="Yang L."/>
            <person name="Yao Z."/>
            <person name="Ying F."/>
            <person name="Zhai J."/>
            <person name="Zhou L."/>
            <person name="Zuber A."/>
            <person name="Denarie J."/>
            <person name="Dixon R.A."/>
            <person name="May G.D."/>
            <person name="Schwartz D.C."/>
            <person name="Rogers J."/>
            <person name="Quetier F."/>
            <person name="Town C.D."/>
            <person name="Roe B.A."/>
        </authorList>
    </citation>
    <scope>NUCLEOTIDE SEQUENCE [LARGE SCALE GENOMIC DNA]</scope>
    <source>
        <strain evidence="2">A17</strain>
        <strain evidence="3 4">cv. Jemalong A17</strain>
    </source>
</reference>
<sequence>MEHRTSSSKFWAYNIVQQTLWGLCENITLMVGVFWKTRMRRKEREQKDKSMTLVLSAFYEILE</sequence>
<keyword evidence="4" id="KW-1185">Reference proteome</keyword>
<keyword evidence="1 2" id="KW-0812">Transmembrane</keyword>
<protein>
    <submittedName>
        <fullName evidence="2">Transmembrane protein, putative</fullName>
    </submittedName>
</protein>
<keyword evidence="1" id="KW-1133">Transmembrane helix</keyword>
<reference evidence="2 4" key="2">
    <citation type="journal article" date="2014" name="BMC Genomics">
        <title>An improved genome release (version Mt4.0) for the model legume Medicago truncatula.</title>
        <authorList>
            <person name="Tang H."/>
            <person name="Krishnakumar V."/>
            <person name="Bidwell S."/>
            <person name="Rosen B."/>
            <person name="Chan A."/>
            <person name="Zhou S."/>
            <person name="Gentzbittel L."/>
            <person name="Childs K.L."/>
            <person name="Yandell M."/>
            <person name="Gundlach H."/>
            <person name="Mayer K.F."/>
            <person name="Schwartz D.C."/>
            <person name="Town C.D."/>
        </authorList>
    </citation>
    <scope>GENOME REANNOTATION</scope>
    <source>
        <strain evidence="2">A17</strain>
        <strain evidence="3 4">cv. Jemalong A17</strain>
    </source>
</reference>
<dbReference type="Proteomes" id="UP000002051">
    <property type="component" value="Chromosome 8"/>
</dbReference>
<organism evidence="2 4">
    <name type="scientific">Medicago truncatula</name>
    <name type="common">Barrel medic</name>
    <name type="synonym">Medicago tribuloides</name>
    <dbReference type="NCBI Taxonomy" id="3880"/>
    <lineage>
        <taxon>Eukaryota</taxon>
        <taxon>Viridiplantae</taxon>
        <taxon>Streptophyta</taxon>
        <taxon>Embryophyta</taxon>
        <taxon>Tracheophyta</taxon>
        <taxon>Spermatophyta</taxon>
        <taxon>Magnoliopsida</taxon>
        <taxon>eudicotyledons</taxon>
        <taxon>Gunneridae</taxon>
        <taxon>Pentapetalae</taxon>
        <taxon>rosids</taxon>
        <taxon>fabids</taxon>
        <taxon>Fabales</taxon>
        <taxon>Fabaceae</taxon>
        <taxon>Papilionoideae</taxon>
        <taxon>50 kb inversion clade</taxon>
        <taxon>NPAAA clade</taxon>
        <taxon>Hologalegina</taxon>
        <taxon>IRL clade</taxon>
        <taxon>Trifolieae</taxon>
        <taxon>Medicago</taxon>
    </lineage>
</organism>
<evidence type="ECO:0000313" key="4">
    <source>
        <dbReference type="Proteomes" id="UP000002051"/>
    </source>
</evidence>
<reference evidence="3" key="3">
    <citation type="submission" date="2015-04" db="UniProtKB">
        <authorList>
            <consortium name="EnsemblPlants"/>
        </authorList>
    </citation>
    <scope>IDENTIFICATION</scope>
    <source>
        <strain evidence="3">cv. Jemalong A17</strain>
    </source>
</reference>
<dbReference type="EnsemblPlants" id="KEH18326">
    <property type="protein sequence ID" value="KEH18326"/>
    <property type="gene ID" value="MTR_8g016080"/>
</dbReference>
<proteinExistence type="predicted"/>
<dbReference type="EMBL" id="CM001224">
    <property type="protein sequence ID" value="KEH18326.1"/>
    <property type="molecule type" value="Genomic_DNA"/>
</dbReference>
<evidence type="ECO:0000313" key="3">
    <source>
        <dbReference type="EnsemblPlants" id="KEH18326"/>
    </source>
</evidence>
<dbReference type="HOGENOM" id="CLU_2889211_0_0_1"/>
<name>G8A2U7_MEDTR</name>
<dbReference type="AlphaFoldDB" id="G8A2U7"/>
<keyword evidence="1" id="KW-0472">Membrane</keyword>
<accession>G8A2U7</accession>
<evidence type="ECO:0000313" key="2">
    <source>
        <dbReference type="EMBL" id="KEH18326.1"/>
    </source>
</evidence>
<evidence type="ECO:0000256" key="1">
    <source>
        <dbReference type="SAM" id="Phobius"/>
    </source>
</evidence>
<feature type="transmembrane region" description="Helical" evidence="1">
    <location>
        <begin position="20"/>
        <end position="37"/>
    </location>
</feature>
<dbReference type="PaxDb" id="3880-AES85785"/>
<gene>
    <name evidence="2" type="ordered locus">MTR_8g016080</name>
</gene>